<dbReference type="GO" id="GO:0000981">
    <property type="term" value="F:DNA-binding transcription factor activity, RNA polymerase II-specific"/>
    <property type="evidence" value="ECO:0007669"/>
    <property type="project" value="TreeGrafter"/>
</dbReference>
<keyword evidence="4 5" id="KW-0539">Nucleus</keyword>
<dbReference type="SUPFAM" id="SSF82927">
    <property type="entry name" value="Cysteine-rich DNA binding domain, (DM domain)"/>
    <property type="match status" value="1"/>
</dbReference>
<reference evidence="8" key="2">
    <citation type="journal article" date="2021" name="World Allergy Organ. J.">
        <title>Chromosome-level assembly of Dermatophagoides farinae genome and transcriptome reveals two novel allergens Der f 37 and Der f 39.</title>
        <authorList>
            <person name="Chen J."/>
            <person name="Cai Z."/>
            <person name="Fan D."/>
            <person name="Hu J."/>
            <person name="Hou Y."/>
            <person name="He Y."/>
            <person name="Zhang Z."/>
            <person name="Zhao Z."/>
            <person name="Gao P."/>
            <person name="Hu W."/>
            <person name="Sun J."/>
            <person name="Li J."/>
            <person name="Ji K."/>
        </authorList>
    </citation>
    <scope>NUCLEOTIDE SEQUENCE</scope>
    <source>
        <strain evidence="8">JKM2019</strain>
    </source>
</reference>
<reference evidence="8" key="1">
    <citation type="submission" date="2020-06" db="EMBL/GenBank/DDBJ databases">
        <authorList>
            <person name="Ji K."/>
            <person name="Li J."/>
        </authorList>
    </citation>
    <scope>NUCLEOTIDE SEQUENCE</scope>
    <source>
        <strain evidence="8">JKM2019</strain>
        <tissue evidence="8">Whole body</tissue>
    </source>
</reference>
<dbReference type="PROSITE" id="PS40000">
    <property type="entry name" value="DM_1"/>
    <property type="match status" value="1"/>
</dbReference>
<dbReference type="SMART" id="SM00301">
    <property type="entry name" value="DM"/>
    <property type="match status" value="1"/>
</dbReference>
<dbReference type="PANTHER" id="PTHR12322:SF53">
    <property type="entry name" value="DOUBLESEX-MAB RELATED 11E"/>
    <property type="match status" value="1"/>
</dbReference>
<dbReference type="InterPro" id="IPR026607">
    <property type="entry name" value="DMRT"/>
</dbReference>
<feature type="DNA-binding region" description="DM" evidence="5">
    <location>
        <begin position="50"/>
        <end position="97"/>
    </location>
</feature>
<dbReference type="Pfam" id="PF00751">
    <property type="entry name" value="DM"/>
    <property type="match status" value="1"/>
</dbReference>
<feature type="region of interest" description="Disordered" evidence="6">
    <location>
        <begin position="581"/>
        <end position="611"/>
    </location>
</feature>
<comment type="subcellular location">
    <subcellularLocation>
        <location evidence="5">Nucleus</location>
    </subcellularLocation>
</comment>
<dbReference type="PROSITE" id="PS50809">
    <property type="entry name" value="DM_2"/>
    <property type="match status" value="1"/>
</dbReference>
<evidence type="ECO:0000256" key="3">
    <source>
        <dbReference type="ARBA" id="ARBA00023125"/>
    </source>
</evidence>
<accession>A0A9D4SHM1</accession>
<evidence type="ECO:0000256" key="5">
    <source>
        <dbReference type="PROSITE-ProRule" id="PRU00070"/>
    </source>
</evidence>
<keyword evidence="2 5" id="KW-0862">Zinc</keyword>
<dbReference type="AlphaFoldDB" id="A0A9D4SHM1"/>
<dbReference type="FunFam" id="4.10.1040.10:FF:000001">
    <property type="entry name" value="doublesex- and mab-3-related transcription factor 1"/>
    <property type="match status" value="1"/>
</dbReference>
<dbReference type="GO" id="GO:0046872">
    <property type="term" value="F:metal ion binding"/>
    <property type="evidence" value="ECO:0007669"/>
    <property type="project" value="UniProtKB-KW"/>
</dbReference>
<feature type="compositionally biased region" description="Low complexity" evidence="6">
    <location>
        <begin position="713"/>
        <end position="728"/>
    </location>
</feature>
<organism evidence="8">
    <name type="scientific">Dermatophagoides farinae</name>
    <name type="common">American house dust mite</name>
    <dbReference type="NCBI Taxonomy" id="6954"/>
    <lineage>
        <taxon>Eukaryota</taxon>
        <taxon>Metazoa</taxon>
        <taxon>Ecdysozoa</taxon>
        <taxon>Arthropoda</taxon>
        <taxon>Chelicerata</taxon>
        <taxon>Arachnida</taxon>
        <taxon>Acari</taxon>
        <taxon>Acariformes</taxon>
        <taxon>Sarcoptiformes</taxon>
        <taxon>Astigmata</taxon>
        <taxon>Psoroptidia</taxon>
        <taxon>Analgoidea</taxon>
        <taxon>Pyroglyphidae</taxon>
        <taxon>Dermatophagoidinae</taxon>
        <taxon>Dermatophagoides</taxon>
    </lineage>
</organism>
<comment type="caution">
    <text evidence="8">The sequence shown here is derived from an EMBL/GenBank/DDBJ whole genome shotgun (WGS) entry which is preliminary data.</text>
</comment>
<sequence>MNRFVSISLDTSSRDSKMEDIQTKSKATEDANSESAIYNDSKLLLKIPKCSRCRNHGLLNSLKGHKRTCPHRDCICSKCFLISERQRVMAAQISLRRQQEMEDKIKILSQMQHNSDDIIDIGVGKKRMKLLSSIMKDQSNKNALNQMAIAVVDNTATNISSLPKADHAFNPVTNRLETLIEVVQEQSQPPPPPPPPPPIIKESNIFKTKSSNMDSATSSSDNNMAAVFDDEPFESFNIPYISDNSSSFLEDTGGEDPISGHHLNRDEQDSIAGKISDLSVKLSKSGFNLDENFKTHCLLATIINDNDGNIDESFGKIMRSIIKFSQLVYDDHCKKTETKGNRKSNQASAKIGANNAKREQTNFHQSFESPHHYDENRIKLSTKDDPVTKHHAAINLDKKPLKMFNIDSPSLLSNTTKISSSPSTTLTSIVPKSLAMPLATLINQGIIPQQQLTKNVKDLSMSGNLSALQVQSNNKHLVFVINPQSTSSNNAPNQLNDSQAKIQLPVSLMIPSTSATNLSSFSIDGNIGDHDKLQSPPPPQQVTKIIDPKQIYASTPIAGTNNLTPEVNNLETSATSILKAQLSSSSNNNPSSSSSTTTTTTTTSSSIYTRSDGGLAEKSFTALVSNGVMGPQHKIGMQSLSTTCIIEPSQSSLVSSMSQNMNIVRELSSSSTTIWSSNKDKNSPDLNDGNKGSRISHVTILNRNRAKLAKLRNSNIQSSDNDNNNDSQMESLNPV</sequence>
<feature type="region of interest" description="Disordered" evidence="6">
    <location>
        <begin position="521"/>
        <end position="542"/>
    </location>
</feature>
<dbReference type="OrthoDB" id="6162476at2759"/>
<dbReference type="GO" id="GO:0000978">
    <property type="term" value="F:RNA polymerase II cis-regulatory region sequence-specific DNA binding"/>
    <property type="evidence" value="ECO:0007669"/>
    <property type="project" value="TreeGrafter"/>
</dbReference>
<dbReference type="GO" id="GO:0007548">
    <property type="term" value="P:sex differentiation"/>
    <property type="evidence" value="ECO:0007669"/>
    <property type="project" value="TreeGrafter"/>
</dbReference>
<dbReference type="Proteomes" id="UP000828236">
    <property type="component" value="Unassembled WGS sequence"/>
</dbReference>
<evidence type="ECO:0000313" key="8">
    <source>
        <dbReference type="EMBL" id="KAH7642759.1"/>
    </source>
</evidence>
<evidence type="ECO:0000256" key="4">
    <source>
        <dbReference type="ARBA" id="ARBA00023242"/>
    </source>
</evidence>
<dbReference type="EMBL" id="SDOV01000004">
    <property type="protein sequence ID" value="KAH7642759.1"/>
    <property type="molecule type" value="Genomic_DNA"/>
</dbReference>
<keyword evidence="3 5" id="KW-0238">DNA-binding</keyword>
<dbReference type="Gene3D" id="4.10.1040.10">
    <property type="entry name" value="DM DNA-binding domain"/>
    <property type="match status" value="1"/>
</dbReference>
<dbReference type="PANTHER" id="PTHR12322">
    <property type="entry name" value="DOUBLESEX AND MAB-3 RELATED TRANSCRIPTION FACTOR DMRT"/>
    <property type="match status" value="1"/>
</dbReference>
<feature type="region of interest" description="Disordered" evidence="6">
    <location>
        <begin position="669"/>
        <end position="694"/>
    </location>
</feature>
<dbReference type="SUPFAM" id="SSF101447">
    <property type="entry name" value="Formin homology 2 domain (FH2 domain)"/>
    <property type="match status" value="1"/>
</dbReference>
<evidence type="ECO:0000256" key="6">
    <source>
        <dbReference type="SAM" id="MobiDB-lite"/>
    </source>
</evidence>
<dbReference type="InterPro" id="IPR036407">
    <property type="entry name" value="DM_DNA-bd_sf"/>
</dbReference>
<feature type="compositionally biased region" description="Low complexity" evidence="6">
    <location>
        <begin position="583"/>
        <end position="606"/>
    </location>
</feature>
<dbReference type="GO" id="GO:0005634">
    <property type="term" value="C:nucleus"/>
    <property type="evidence" value="ECO:0007669"/>
    <property type="project" value="UniProtKB-SubCell"/>
</dbReference>
<dbReference type="InterPro" id="IPR001275">
    <property type="entry name" value="DM_DNA-bd"/>
</dbReference>
<evidence type="ECO:0000259" key="7">
    <source>
        <dbReference type="PROSITE" id="PS50809"/>
    </source>
</evidence>
<proteinExistence type="predicted"/>
<feature type="region of interest" description="Disordered" evidence="6">
    <location>
        <begin position="713"/>
        <end position="735"/>
    </location>
</feature>
<feature type="domain" description="DM" evidence="7">
    <location>
        <begin position="50"/>
        <end position="97"/>
    </location>
</feature>
<feature type="region of interest" description="Disordered" evidence="6">
    <location>
        <begin position="336"/>
        <end position="356"/>
    </location>
</feature>
<gene>
    <name evidence="8" type="ORF">HUG17_5806</name>
</gene>
<evidence type="ECO:0000256" key="2">
    <source>
        <dbReference type="ARBA" id="ARBA00022833"/>
    </source>
</evidence>
<evidence type="ECO:0000256" key="1">
    <source>
        <dbReference type="ARBA" id="ARBA00022723"/>
    </source>
</evidence>
<name>A0A9D4SHM1_DERFA</name>
<protein>
    <recommendedName>
        <fullName evidence="7">DM domain-containing protein</fullName>
    </recommendedName>
</protein>
<keyword evidence="1 5" id="KW-0479">Metal-binding</keyword>